<reference evidence="1 2" key="1">
    <citation type="submission" date="2019-10" db="EMBL/GenBank/DDBJ databases">
        <authorList>
            <person name="Dong K."/>
        </authorList>
    </citation>
    <scope>NUCLEOTIDE SEQUENCE [LARGE SCALE GENOMIC DNA]</scope>
    <source>
        <strain evidence="2">dk4302</strain>
    </source>
</reference>
<organism evidence="1 2">
    <name type="scientific">Sphingobacterium zhuxiongii</name>
    <dbReference type="NCBI Taxonomy" id="2662364"/>
    <lineage>
        <taxon>Bacteria</taxon>
        <taxon>Pseudomonadati</taxon>
        <taxon>Bacteroidota</taxon>
        <taxon>Sphingobacteriia</taxon>
        <taxon>Sphingobacteriales</taxon>
        <taxon>Sphingobacteriaceae</taxon>
        <taxon>Sphingobacterium</taxon>
    </lineage>
</organism>
<sequence length="168" mass="18963">MNYLIIIAIILSAGALFFFYRKFAYSNFDKYADLTVNLLLDQNNGDFNSHYGCIIFQLPSYGEHVKEVVITGVQSSNKHIRVNAFEKLNFFITPGQATESAMRSIGFSISNRALQSHSGKQESVVVRGYIVDRKGEKKLFLKTSYYTLRDFDIGQQSTTYGKSKGLAV</sequence>
<dbReference type="EMBL" id="CP045652">
    <property type="protein sequence ID" value="QGA27969.1"/>
    <property type="molecule type" value="Genomic_DNA"/>
</dbReference>
<dbReference type="Proteomes" id="UP000326921">
    <property type="component" value="Chromosome"/>
</dbReference>
<proteinExistence type="predicted"/>
<gene>
    <name evidence="1" type="ORF">GFH32_17260</name>
</gene>
<dbReference type="AlphaFoldDB" id="A0A5Q0QFA9"/>
<protein>
    <submittedName>
        <fullName evidence="1">Uncharacterized protein</fullName>
    </submittedName>
</protein>
<accession>A0A5Q0QFA9</accession>
<name>A0A5Q0QFA9_9SPHI</name>
<evidence type="ECO:0000313" key="1">
    <source>
        <dbReference type="EMBL" id="QGA27969.1"/>
    </source>
</evidence>
<dbReference type="KEGG" id="sphe:GFH32_17260"/>
<dbReference type="RefSeq" id="WP_153512797.1">
    <property type="nucleotide sequence ID" value="NZ_CP045652.1"/>
</dbReference>
<evidence type="ECO:0000313" key="2">
    <source>
        <dbReference type="Proteomes" id="UP000326921"/>
    </source>
</evidence>
<keyword evidence="2" id="KW-1185">Reference proteome</keyword>